<dbReference type="AlphaFoldDB" id="A0A1I3U106"/>
<sequence>MFRLMAAAGLVVMLAGCVAAPGYGYYDPGYAYGSGYGPDYAPAYGYGTVNIWGGGGRGGYDRRGGWGDHGHHGGYWQHGGGRGNGGHGGGGHGH</sequence>
<evidence type="ECO:0000256" key="2">
    <source>
        <dbReference type="SAM" id="SignalP"/>
    </source>
</evidence>
<dbReference type="Proteomes" id="UP000199548">
    <property type="component" value="Unassembled WGS sequence"/>
</dbReference>
<organism evidence="3 4">
    <name type="scientific">Paraburkholderia megapolitana</name>
    <dbReference type="NCBI Taxonomy" id="420953"/>
    <lineage>
        <taxon>Bacteria</taxon>
        <taxon>Pseudomonadati</taxon>
        <taxon>Pseudomonadota</taxon>
        <taxon>Betaproteobacteria</taxon>
        <taxon>Burkholderiales</taxon>
        <taxon>Burkholderiaceae</taxon>
        <taxon>Paraburkholderia</taxon>
    </lineage>
</organism>
<dbReference type="PROSITE" id="PS51257">
    <property type="entry name" value="PROKAR_LIPOPROTEIN"/>
    <property type="match status" value="1"/>
</dbReference>
<accession>A0A1I3U106</accession>
<dbReference type="STRING" id="420953.SAMN05192543_110186"/>
<evidence type="ECO:0008006" key="5">
    <source>
        <dbReference type="Google" id="ProtNLM"/>
    </source>
</evidence>
<evidence type="ECO:0000313" key="3">
    <source>
        <dbReference type="EMBL" id="SFJ75461.1"/>
    </source>
</evidence>
<keyword evidence="2" id="KW-0732">Signal</keyword>
<proteinExistence type="predicted"/>
<evidence type="ECO:0000256" key="1">
    <source>
        <dbReference type="SAM" id="MobiDB-lite"/>
    </source>
</evidence>
<dbReference type="RefSeq" id="WP_091018586.1">
    <property type="nucleotide sequence ID" value="NZ_CP041745.1"/>
</dbReference>
<keyword evidence="4" id="KW-1185">Reference proteome</keyword>
<name>A0A1I3U106_9BURK</name>
<feature type="chain" id="PRO_5011487385" description="Lipoprotein" evidence="2">
    <location>
        <begin position="20"/>
        <end position="94"/>
    </location>
</feature>
<dbReference type="EMBL" id="FOQU01000010">
    <property type="protein sequence ID" value="SFJ75461.1"/>
    <property type="molecule type" value="Genomic_DNA"/>
</dbReference>
<feature type="signal peptide" evidence="2">
    <location>
        <begin position="1"/>
        <end position="19"/>
    </location>
</feature>
<evidence type="ECO:0000313" key="4">
    <source>
        <dbReference type="Proteomes" id="UP000199548"/>
    </source>
</evidence>
<feature type="compositionally biased region" description="Gly residues" evidence="1">
    <location>
        <begin position="76"/>
        <end position="94"/>
    </location>
</feature>
<reference evidence="3 4" key="1">
    <citation type="submission" date="2016-10" db="EMBL/GenBank/DDBJ databases">
        <authorList>
            <person name="de Groot N.N."/>
        </authorList>
    </citation>
    <scope>NUCLEOTIDE SEQUENCE [LARGE SCALE GENOMIC DNA]</scope>
    <source>
        <strain evidence="3 4">LMG 23650</strain>
    </source>
</reference>
<gene>
    <name evidence="3" type="ORF">SAMN05192543_110186</name>
</gene>
<feature type="region of interest" description="Disordered" evidence="1">
    <location>
        <begin position="74"/>
        <end position="94"/>
    </location>
</feature>
<protein>
    <recommendedName>
        <fullName evidence="5">Lipoprotein</fullName>
    </recommendedName>
</protein>